<keyword evidence="4" id="KW-1185">Reference proteome</keyword>
<gene>
    <name evidence="3" type="ORF">TVD_07515</name>
</gene>
<protein>
    <submittedName>
        <fullName evidence="3">DeoR faimly transcriptional regulator</fullName>
    </submittedName>
</protein>
<dbReference type="InterPro" id="IPR002925">
    <property type="entry name" value="Dienelactn_hydro"/>
</dbReference>
<dbReference type="EMBL" id="CP011367">
    <property type="protein sequence ID" value="AKJ95220.1"/>
    <property type="molecule type" value="Genomic_DNA"/>
</dbReference>
<name>A0A0G3G207_9GAMM</name>
<proteinExistence type="predicted"/>
<evidence type="ECO:0000259" key="2">
    <source>
        <dbReference type="Pfam" id="PF01738"/>
    </source>
</evidence>
<dbReference type="KEGG" id="tvr:TVD_07515"/>
<sequence>MSHANEQSVDLALDGQVHQGILGVPETPIGLVVFAHGSGSSRLSPRNHQVARTLQASRIATLMFDLLTEGEDRTYANRFDIELLGRRLVQACQWAAAQPRLAPLPLGLFGASTGAAAALQAAAAAPETIRAVVSRGGRPDLAGAALPRVESPTLLIVGGDDTMVIQLNRQAQALMHARCELQIVPGASHLFEEPGTLEQAAELAAAWFSQCFTTA</sequence>
<dbReference type="PANTHER" id="PTHR22946">
    <property type="entry name" value="DIENELACTONE HYDROLASE DOMAIN-CONTAINING PROTEIN-RELATED"/>
    <property type="match status" value="1"/>
</dbReference>
<dbReference type="InterPro" id="IPR029058">
    <property type="entry name" value="AB_hydrolase_fold"/>
</dbReference>
<dbReference type="AlphaFoldDB" id="A0A0G3G207"/>
<dbReference type="SUPFAM" id="SSF53474">
    <property type="entry name" value="alpha/beta-Hydrolases"/>
    <property type="match status" value="1"/>
</dbReference>
<evidence type="ECO:0000313" key="4">
    <source>
        <dbReference type="Proteomes" id="UP000064201"/>
    </source>
</evidence>
<dbReference type="InterPro" id="IPR050261">
    <property type="entry name" value="FrsA_esterase"/>
</dbReference>
<reference evidence="3 4" key="1">
    <citation type="submission" date="2015-04" db="EMBL/GenBank/DDBJ databases">
        <title>Complete Sequence for the Genome of the Thioalkalivibrio versutus D301.</title>
        <authorList>
            <person name="Mu T."/>
            <person name="Zhou J."/>
            <person name="Xu X."/>
        </authorList>
    </citation>
    <scope>NUCLEOTIDE SEQUENCE [LARGE SCALE GENOMIC DNA]</scope>
    <source>
        <strain evidence="3 4">D301</strain>
    </source>
</reference>
<dbReference type="PANTHER" id="PTHR22946:SF9">
    <property type="entry name" value="POLYKETIDE TRANSFERASE AF380"/>
    <property type="match status" value="1"/>
</dbReference>
<evidence type="ECO:0000256" key="1">
    <source>
        <dbReference type="ARBA" id="ARBA00022801"/>
    </source>
</evidence>
<dbReference type="Gene3D" id="3.40.50.1820">
    <property type="entry name" value="alpha/beta hydrolase"/>
    <property type="match status" value="1"/>
</dbReference>
<dbReference type="GO" id="GO:0052689">
    <property type="term" value="F:carboxylic ester hydrolase activity"/>
    <property type="evidence" value="ECO:0007669"/>
    <property type="project" value="UniProtKB-ARBA"/>
</dbReference>
<dbReference type="STRING" id="106634.TVD_07515"/>
<dbReference type="PATRIC" id="fig|106634.4.peg.1532"/>
<keyword evidence="1" id="KW-0378">Hydrolase</keyword>
<feature type="domain" description="Dienelactone hydrolase" evidence="2">
    <location>
        <begin position="85"/>
        <end position="207"/>
    </location>
</feature>
<evidence type="ECO:0000313" key="3">
    <source>
        <dbReference type="EMBL" id="AKJ95220.1"/>
    </source>
</evidence>
<accession>A0A0G3G207</accession>
<dbReference type="Pfam" id="PF01738">
    <property type="entry name" value="DLH"/>
    <property type="match status" value="1"/>
</dbReference>
<dbReference type="Proteomes" id="UP000064201">
    <property type="component" value="Chromosome"/>
</dbReference>
<organism evidence="3 4">
    <name type="scientific">Thioalkalivibrio versutus</name>
    <dbReference type="NCBI Taxonomy" id="106634"/>
    <lineage>
        <taxon>Bacteria</taxon>
        <taxon>Pseudomonadati</taxon>
        <taxon>Pseudomonadota</taxon>
        <taxon>Gammaproteobacteria</taxon>
        <taxon>Chromatiales</taxon>
        <taxon>Ectothiorhodospiraceae</taxon>
        <taxon>Thioalkalivibrio</taxon>
    </lineage>
</organism>
<dbReference type="OrthoDB" id="9810066at2"/>
<dbReference type="RefSeq" id="WP_047251243.1">
    <property type="nucleotide sequence ID" value="NZ_CP011367.1"/>
</dbReference>